<proteinExistence type="predicted"/>
<gene>
    <name evidence="2" type="ORF">SAMN04488522_1011302</name>
</gene>
<dbReference type="EMBL" id="FQUQ01000001">
    <property type="protein sequence ID" value="SHE81967.1"/>
    <property type="molecule type" value="Genomic_DNA"/>
</dbReference>
<sequence length="179" mass="20612">MKILKVILGGIVLIVVLLLIVALFVKKDYAVEREITINKPKSQVFEYIKLLKNQDLYSVWLKRDPAAKKEYKGTDGTVGFVAAWESKDKNVGKGEQEIIKITGEERIDMKLRFKEPFESNDDAYMITESVSETQTKVKWGFKGRMKYPMNLMLLCWDMEGMLGKDLQKGLDDLKVILEK</sequence>
<dbReference type="RefSeq" id="WP_073228832.1">
    <property type="nucleotide sequence ID" value="NZ_FQUQ01000001.1"/>
</dbReference>
<evidence type="ECO:0000313" key="3">
    <source>
        <dbReference type="Proteomes" id="UP000184287"/>
    </source>
</evidence>
<dbReference type="AlphaFoldDB" id="A0A1M4WL86"/>
<dbReference type="STRING" id="288992.SAMN04488522_1011302"/>
<keyword evidence="1" id="KW-0812">Transmembrane</keyword>
<dbReference type="CDD" id="cd07818">
    <property type="entry name" value="SRPBCC_1"/>
    <property type="match status" value="1"/>
</dbReference>
<dbReference type="InterPro" id="IPR023393">
    <property type="entry name" value="START-like_dom_sf"/>
</dbReference>
<dbReference type="OrthoDB" id="9807923at2"/>
<dbReference type="Proteomes" id="UP000184287">
    <property type="component" value="Unassembled WGS sequence"/>
</dbReference>
<keyword evidence="3" id="KW-1185">Reference proteome</keyword>
<keyword evidence="1" id="KW-1133">Transmembrane helix</keyword>
<name>A0A1M4WL86_9SPHI</name>
<protein>
    <submittedName>
        <fullName evidence="2">Polyketide cyclase / dehydrase and lipid transport</fullName>
    </submittedName>
</protein>
<feature type="transmembrane region" description="Helical" evidence="1">
    <location>
        <begin position="6"/>
        <end position="25"/>
    </location>
</feature>
<organism evidence="2 3">
    <name type="scientific">Pedobacter caeni</name>
    <dbReference type="NCBI Taxonomy" id="288992"/>
    <lineage>
        <taxon>Bacteria</taxon>
        <taxon>Pseudomonadati</taxon>
        <taxon>Bacteroidota</taxon>
        <taxon>Sphingobacteriia</taxon>
        <taxon>Sphingobacteriales</taxon>
        <taxon>Sphingobacteriaceae</taxon>
        <taxon>Pedobacter</taxon>
    </lineage>
</organism>
<keyword evidence="1" id="KW-0472">Membrane</keyword>
<reference evidence="3" key="1">
    <citation type="submission" date="2016-11" db="EMBL/GenBank/DDBJ databases">
        <authorList>
            <person name="Varghese N."/>
            <person name="Submissions S."/>
        </authorList>
    </citation>
    <scope>NUCLEOTIDE SEQUENCE [LARGE SCALE GENOMIC DNA]</scope>
    <source>
        <strain evidence="3">DSM 16990</strain>
    </source>
</reference>
<dbReference type="SUPFAM" id="SSF55961">
    <property type="entry name" value="Bet v1-like"/>
    <property type="match status" value="1"/>
</dbReference>
<dbReference type="Gene3D" id="3.30.530.20">
    <property type="match status" value="1"/>
</dbReference>
<accession>A0A1M4WL86</accession>
<evidence type="ECO:0000256" key="1">
    <source>
        <dbReference type="SAM" id="Phobius"/>
    </source>
</evidence>
<evidence type="ECO:0000313" key="2">
    <source>
        <dbReference type="EMBL" id="SHE81967.1"/>
    </source>
</evidence>